<sequence length="394" mass="43217">MRLFGRARAAEPAAAVQTVPGGRGGAFSGALDRYQAAGMERKLYDTLRLTVPIIDAAICKIVRLTGGVSVQCESRRAQEDLNRFLESVQVNACGTGIETFLGIYLEQLLTYGTALGEIVASQDGKKISGLYNASLDDVELRTGDSPLELKIYSRDGAGNWLLVQRPELIAVSTLSPRPGELLGESVLKGLPFVSSVLLKIYNSMGLNWERVGNVRFAVTYQPGDGNERAYTKERAIQIAQEWRKAMKSGGDISDFVAVGNVKIQTIGADNQILDSEVPVRQMLEQIIAKLSIPPFLLGLSWSTTERMSAQQADILTSELEAYRRILNPVIGKVCSLWLRLHGYSPEHTVMWDDINLQDAVELSNARLLEARAKQIEQELKPEGELEAPLEGGTQ</sequence>
<evidence type="ECO:0000313" key="1">
    <source>
        <dbReference type="EMBL" id="RGQ38506.1"/>
    </source>
</evidence>
<accession>A0A412AW37</accession>
<name>A0A412AW37_9FIRM</name>
<dbReference type="AlphaFoldDB" id="A0A412AW37"/>
<dbReference type="EMBL" id="QRTC01000039">
    <property type="protein sequence ID" value="RGQ38506.1"/>
    <property type="molecule type" value="Genomic_DNA"/>
</dbReference>
<evidence type="ECO:0000313" key="2">
    <source>
        <dbReference type="Proteomes" id="UP000284751"/>
    </source>
</evidence>
<organism evidence="1 2">
    <name type="scientific">[Clostridium] leptum</name>
    <dbReference type="NCBI Taxonomy" id="1535"/>
    <lineage>
        <taxon>Bacteria</taxon>
        <taxon>Bacillati</taxon>
        <taxon>Bacillota</taxon>
        <taxon>Clostridia</taxon>
        <taxon>Eubacteriales</taxon>
        <taxon>Oscillospiraceae</taxon>
        <taxon>Oscillospiraceae incertae sedis</taxon>
    </lineage>
</organism>
<proteinExistence type="predicted"/>
<reference evidence="1 2" key="1">
    <citation type="submission" date="2018-08" db="EMBL/GenBank/DDBJ databases">
        <title>A genome reference for cultivated species of the human gut microbiota.</title>
        <authorList>
            <person name="Zou Y."/>
            <person name="Xue W."/>
            <person name="Luo G."/>
        </authorList>
    </citation>
    <scope>NUCLEOTIDE SEQUENCE [LARGE SCALE GENOMIC DNA]</scope>
    <source>
        <strain evidence="1 2">AF28-26</strain>
    </source>
</reference>
<dbReference type="Proteomes" id="UP000284751">
    <property type="component" value="Unassembled WGS sequence"/>
</dbReference>
<comment type="caution">
    <text evidence="1">The sequence shown here is derived from an EMBL/GenBank/DDBJ whole genome shotgun (WGS) entry which is preliminary data.</text>
</comment>
<protein>
    <submittedName>
        <fullName evidence="1">Serine/threonine protein phosphatase</fullName>
    </submittedName>
</protein>
<gene>
    <name evidence="1" type="ORF">DWY99_09750</name>
</gene>